<evidence type="ECO:0000313" key="1">
    <source>
        <dbReference type="EMBL" id="GIX93924.1"/>
    </source>
</evidence>
<dbReference type="Proteomes" id="UP001054945">
    <property type="component" value="Unassembled WGS sequence"/>
</dbReference>
<keyword evidence="2" id="KW-1185">Reference proteome</keyword>
<reference evidence="1 2" key="1">
    <citation type="submission" date="2021-06" db="EMBL/GenBank/DDBJ databases">
        <title>Caerostris extrusa draft genome.</title>
        <authorList>
            <person name="Kono N."/>
            <person name="Arakawa K."/>
        </authorList>
    </citation>
    <scope>NUCLEOTIDE SEQUENCE [LARGE SCALE GENOMIC DNA]</scope>
</reference>
<comment type="caution">
    <text evidence="1">The sequence shown here is derived from an EMBL/GenBank/DDBJ whole genome shotgun (WGS) entry which is preliminary data.</text>
</comment>
<sequence>MFPQNIRVFSCISWPLLDVPNNQLPSTYQAHTVLNISFDAWSDRHSRLPWLLESPNELVATLFTARSVNHSTFAGIEG</sequence>
<dbReference type="AlphaFoldDB" id="A0AAV4PA33"/>
<gene>
    <name evidence="1" type="ORF">CEXT_772671</name>
</gene>
<name>A0AAV4PA33_CAEEX</name>
<dbReference type="EMBL" id="BPLR01004312">
    <property type="protein sequence ID" value="GIX93924.1"/>
    <property type="molecule type" value="Genomic_DNA"/>
</dbReference>
<accession>A0AAV4PA33</accession>
<evidence type="ECO:0000313" key="2">
    <source>
        <dbReference type="Proteomes" id="UP001054945"/>
    </source>
</evidence>
<organism evidence="1 2">
    <name type="scientific">Caerostris extrusa</name>
    <name type="common">Bark spider</name>
    <name type="synonym">Caerostris bankana</name>
    <dbReference type="NCBI Taxonomy" id="172846"/>
    <lineage>
        <taxon>Eukaryota</taxon>
        <taxon>Metazoa</taxon>
        <taxon>Ecdysozoa</taxon>
        <taxon>Arthropoda</taxon>
        <taxon>Chelicerata</taxon>
        <taxon>Arachnida</taxon>
        <taxon>Araneae</taxon>
        <taxon>Araneomorphae</taxon>
        <taxon>Entelegynae</taxon>
        <taxon>Araneoidea</taxon>
        <taxon>Araneidae</taxon>
        <taxon>Caerostris</taxon>
    </lineage>
</organism>
<protein>
    <submittedName>
        <fullName evidence="1">Uncharacterized protein</fullName>
    </submittedName>
</protein>
<proteinExistence type="predicted"/>